<sequence>MVLALSLLCGALVVAVAVLTALLVRTQRRLEASKQATLALERDLAAALRPPAPVSPADRLVRRVVRTVDKVRSHGVSGLLQASLEDLSAWAATERSDILNIAAADGTVTLFFSDIEDSTAINAKLGDAAWVRVLAGHDAVVRGRVEQYRGRVVKTAGDGFMVAFRDAEAACRAALKIQKDLRRNRDPRLWLSPVRVRIGIHTGRVVTRDGDYFGSNVAMAARVASHARGGEVLASTAVRDALDDDAAVVLLEGDEVSLKGLPGTHRLWRVERRRPAAALGAPEEVVADGDPDARA</sequence>
<keyword evidence="4" id="KW-1185">Reference proteome</keyword>
<protein>
    <recommendedName>
        <fullName evidence="2">Guanylate cyclase domain-containing protein</fullName>
    </recommendedName>
</protein>
<evidence type="ECO:0000259" key="2">
    <source>
        <dbReference type="PROSITE" id="PS50125"/>
    </source>
</evidence>
<feature type="domain" description="Guanylate cyclase" evidence="2">
    <location>
        <begin position="109"/>
        <end position="224"/>
    </location>
</feature>
<dbReference type="EMBL" id="BAABIM010000001">
    <property type="protein sequence ID" value="GAA4677179.1"/>
    <property type="molecule type" value="Genomic_DNA"/>
</dbReference>
<proteinExistence type="inferred from homology"/>
<name>A0ABP8W2F4_9ACTN</name>
<dbReference type="PANTHER" id="PTHR43081">
    <property type="entry name" value="ADENYLATE CYCLASE, TERMINAL-DIFFERENTIATION SPECIFIC-RELATED"/>
    <property type="match status" value="1"/>
</dbReference>
<dbReference type="RefSeq" id="WP_345263843.1">
    <property type="nucleotide sequence ID" value="NZ_BAABIM010000001.1"/>
</dbReference>
<comment type="similarity">
    <text evidence="1">Belongs to the adenylyl cyclase class-3 family.</text>
</comment>
<dbReference type="Proteomes" id="UP001500621">
    <property type="component" value="Unassembled WGS sequence"/>
</dbReference>
<dbReference type="InterPro" id="IPR001054">
    <property type="entry name" value="A/G_cyclase"/>
</dbReference>
<dbReference type="InterPro" id="IPR029787">
    <property type="entry name" value="Nucleotide_cyclase"/>
</dbReference>
<dbReference type="SUPFAM" id="SSF55073">
    <property type="entry name" value="Nucleotide cyclase"/>
    <property type="match status" value="1"/>
</dbReference>
<organism evidence="3 4">
    <name type="scientific">Nocardioides nanhaiensis</name>
    <dbReference type="NCBI Taxonomy" id="1476871"/>
    <lineage>
        <taxon>Bacteria</taxon>
        <taxon>Bacillati</taxon>
        <taxon>Actinomycetota</taxon>
        <taxon>Actinomycetes</taxon>
        <taxon>Propionibacteriales</taxon>
        <taxon>Nocardioidaceae</taxon>
        <taxon>Nocardioides</taxon>
    </lineage>
</organism>
<dbReference type="PANTHER" id="PTHR43081:SF1">
    <property type="entry name" value="ADENYLATE CYCLASE, TERMINAL-DIFFERENTIATION SPECIFIC"/>
    <property type="match status" value="1"/>
</dbReference>
<evidence type="ECO:0000256" key="1">
    <source>
        <dbReference type="ARBA" id="ARBA00005381"/>
    </source>
</evidence>
<dbReference type="InterPro" id="IPR050697">
    <property type="entry name" value="Adenylyl/Guanylyl_Cyclase_3/4"/>
</dbReference>
<reference evidence="4" key="1">
    <citation type="journal article" date="2019" name="Int. J. Syst. Evol. Microbiol.">
        <title>The Global Catalogue of Microorganisms (GCM) 10K type strain sequencing project: providing services to taxonomists for standard genome sequencing and annotation.</title>
        <authorList>
            <consortium name="The Broad Institute Genomics Platform"/>
            <consortium name="The Broad Institute Genome Sequencing Center for Infectious Disease"/>
            <person name="Wu L."/>
            <person name="Ma J."/>
        </authorList>
    </citation>
    <scope>NUCLEOTIDE SEQUENCE [LARGE SCALE GENOMIC DNA]</scope>
    <source>
        <strain evidence="4">JCM 18127</strain>
    </source>
</reference>
<gene>
    <name evidence="3" type="ORF">GCM10023226_13030</name>
</gene>
<dbReference type="SMART" id="SM00044">
    <property type="entry name" value="CYCc"/>
    <property type="match status" value="1"/>
</dbReference>
<accession>A0ABP8W2F4</accession>
<dbReference type="Gene3D" id="3.30.70.1230">
    <property type="entry name" value="Nucleotide cyclase"/>
    <property type="match status" value="1"/>
</dbReference>
<dbReference type="PROSITE" id="PS50125">
    <property type="entry name" value="GUANYLATE_CYCLASE_2"/>
    <property type="match status" value="1"/>
</dbReference>
<dbReference type="CDD" id="cd07302">
    <property type="entry name" value="CHD"/>
    <property type="match status" value="1"/>
</dbReference>
<comment type="caution">
    <text evidence="3">The sequence shown here is derived from an EMBL/GenBank/DDBJ whole genome shotgun (WGS) entry which is preliminary data.</text>
</comment>
<evidence type="ECO:0000313" key="3">
    <source>
        <dbReference type="EMBL" id="GAA4677179.1"/>
    </source>
</evidence>
<evidence type="ECO:0000313" key="4">
    <source>
        <dbReference type="Proteomes" id="UP001500621"/>
    </source>
</evidence>
<dbReference type="Pfam" id="PF00211">
    <property type="entry name" value="Guanylate_cyc"/>
    <property type="match status" value="1"/>
</dbReference>